<accession>A0A3S3QVK3</accession>
<dbReference type="EMBL" id="MTKO01000115">
    <property type="protein sequence ID" value="RWX43611.1"/>
    <property type="molecule type" value="Genomic_DNA"/>
</dbReference>
<organism evidence="1 2">
    <name type="scientific">Candidatus Electrothrix aarhusensis</name>
    <dbReference type="NCBI Taxonomy" id="1859131"/>
    <lineage>
        <taxon>Bacteria</taxon>
        <taxon>Pseudomonadati</taxon>
        <taxon>Thermodesulfobacteriota</taxon>
        <taxon>Desulfobulbia</taxon>
        <taxon>Desulfobulbales</taxon>
        <taxon>Desulfobulbaceae</taxon>
        <taxon>Candidatus Electrothrix</taxon>
    </lineage>
</organism>
<name>A0A3S3QVK3_9BACT</name>
<keyword evidence="2" id="KW-1185">Reference proteome</keyword>
<evidence type="ECO:0000313" key="2">
    <source>
        <dbReference type="Proteomes" id="UP000287853"/>
    </source>
</evidence>
<comment type="caution">
    <text evidence="1">The sequence shown here is derived from an EMBL/GenBank/DDBJ whole genome shotgun (WGS) entry which is preliminary data.</text>
</comment>
<sequence>MALLKREEGADSDAKKHQTLSVEFNQLNDFKLYLPTEELRTKIEREKLHLRFQMEHPEKEQKNKGIH</sequence>
<reference evidence="1 2" key="1">
    <citation type="submission" date="2017-01" db="EMBL/GenBank/DDBJ databases">
        <title>The cable genome- insights into the physiology and evolution of filamentous bacteria capable of sulfide oxidation via long distance electron transfer.</title>
        <authorList>
            <person name="Schreiber L."/>
            <person name="Bjerg J.T."/>
            <person name="Boggild A."/>
            <person name="Van De Vossenberg J."/>
            <person name="Meysman F."/>
            <person name="Nielsen L.P."/>
            <person name="Schramm A."/>
            <person name="Kjeldsen K.U."/>
        </authorList>
    </citation>
    <scope>NUCLEOTIDE SEQUENCE [LARGE SCALE GENOMIC DNA]</scope>
    <source>
        <strain evidence="1">MCF</strain>
    </source>
</reference>
<dbReference type="Proteomes" id="UP000287853">
    <property type="component" value="Unassembled WGS sequence"/>
</dbReference>
<dbReference type="AlphaFoldDB" id="A0A3S3QVK3"/>
<evidence type="ECO:0000313" key="1">
    <source>
        <dbReference type="EMBL" id="RWX43611.1"/>
    </source>
</evidence>
<proteinExistence type="predicted"/>
<protein>
    <submittedName>
        <fullName evidence="1">Uncharacterized protein</fullName>
    </submittedName>
</protein>
<gene>
    <name evidence="1" type="ORF">H206_02630</name>
</gene>